<organism evidence="3 4">
    <name type="scientific">Paraferrimonas sedimenticola</name>
    <dbReference type="NCBI Taxonomy" id="375674"/>
    <lineage>
        <taxon>Bacteria</taxon>
        <taxon>Pseudomonadati</taxon>
        <taxon>Pseudomonadota</taxon>
        <taxon>Gammaproteobacteria</taxon>
        <taxon>Alteromonadales</taxon>
        <taxon>Ferrimonadaceae</taxon>
        <taxon>Paraferrimonas</taxon>
    </lineage>
</organism>
<dbReference type="InterPro" id="IPR012495">
    <property type="entry name" value="TadE-like_dom"/>
</dbReference>
<proteinExistence type="predicted"/>
<feature type="transmembrane region" description="Helical" evidence="1">
    <location>
        <begin position="12"/>
        <end position="30"/>
    </location>
</feature>
<evidence type="ECO:0000313" key="4">
    <source>
        <dbReference type="Proteomes" id="UP001161422"/>
    </source>
</evidence>
<keyword evidence="1" id="KW-0812">Transmembrane</keyword>
<keyword evidence="4" id="KW-1185">Reference proteome</keyword>
<evidence type="ECO:0000259" key="2">
    <source>
        <dbReference type="Pfam" id="PF07811"/>
    </source>
</evidence>
<reference evidence="3" key="2">
    <citation type="submission" date="2023-01" db="EMBL/GenBank/DDBJ databases">
        <title>Draft genome sequence of Paraferrimonas sedimenticola strain NBRC 101628.</title>
        <authorList>
            <person name="Sun Q."/>
            <person name="Mori K."/>
        </authorList>
    </citation>
    <scope>NUCLEOTIDE SEQUENCE</scope>
    <source>
        <strain evidence="3">NBRC 101628</strain>
    </source>
</reference>
<protein>
    <recommendedName>
        <fullName evidence="2">TadE-like domain-containing protein</fullName>
    </recommendedName>
</protein>
<accession>A0AA37W0E5</accession>
<comment type="caution">
    <text evidence="3">The sequence shown here is derived from an EMBL/GenBank/DDBJ whole genome shotgun (WGS) entry which is preliminary data.</text>
</comment>
<gene>
    <name evidence="3" type="ORF">GCM10007895_02080</name>
</gene>
<evidence type="ECO:0000256" key="1">
    <source>
        <dbReference type="SAM" id="Phobius"/>
    </source>
</evidence>
<feature type="domain" description="TadE-like" evidence="2">
    <location>
        <begin position="9"/>
        <end position="51"/>
    </location>
</feature>
<reference evidence="3" key="1">
    <citation type="journal article" date="2014" name="Int. J. Syst. Evol. Microbiol.">
        <title>Complete genome sequence of Corynebacterium casei LMG S-19264T (=DSM 44701T), isolated from a smear-ripened cheese.</title>
        <authorList>
            <consortium name="US DOE Joint Genome Institute (JGI-PGF)"/>
            <person name="Walter F."/>
            <person name="Albersmeier A."/>
            <person name="Kalinowski J."/>
            <person name="Ruckert C."/>
        </authorList>
    </citation>
    <scope>NUCLEOTIDE SEQUENCE</scope>
    <source>
        <strain evidence="3">NBRC 101628</strain>
    </source>
</reference>
<dbReference type="Proteomes" id="UP001161422">
    <property type="component" value="Unassembled WGS sequence"/>
</dbReference>
<dbReference type="EMBL" id="BSNC01000001">
    <property type="protein sequence ID" value="GLP94902.1"/>
    <property type="molecule type" value="Genomic_DNA"/>
</dbReference>
<dbReference type="AlphaFoldDB" id="A0AA37W0E5"/>
<keyword evidence="1" id="KW-1133">Transmembrane helix</keyword>
<sequence>MKTRQKQTGLAAIEVTIILPFLLLIIFVVAEFGRLLYQYNALNKAVRNTARHVSSLAKLGSQGSVVTLNSDTQIEGNNLLRYGDTSIDDLILPNLDNSTINYSVSGQLVTVSISYPWRPLFASTVVALGVSSDSGLGFPLRVSYTMRAR</sequence>
<name>A0AA37W0E5_9GAMM</name>
<keyword evidence="1" id="KW-0472">Membrane</keyword>
<evidence type="ECO:0000313" key="3">
    <source>
        <dbReference type="EMBL" id="GLP94902.1"/>
    </source>
</evidence>
<dbReference type="Pfam" id="PF07811">
    <property type="entry name" value="TadE"/>
    <property type="match status" value="1"/>
</dbReference>